<dbReference type="EMBL" id="UYJE01004398">
    <property type="protein sequence ID" value="VDI27719.1"/>
    <property type="molecule type" value="Genomic_DNA"/>
</dbReference>
<proteinExistence type="predicted"/>
<reference evidence="1" key="1">
    <citation type="submission" date="2018-11" db="EMBL/GenBank/DDBJ databases">
        <authorList>
            <person name="Alioto T."/>
            <person name="Alioto T."/>
        </authorList>
    </citation>
    <scope>NUCLEOTIDE SEQUENCE</scope>
</reference>
<dbReference type="AlphaFoldDB" id="A0A8B6E3R3"/>
<organism evidence="1 2">
    <name type="scientific">Mytilus galloprovincialis</name>
    <name type="common">Mediterranean mussel</name>
    <dbReference type="NCBI Taxonomy" id="29158"/>
    <lineage>
        <taxon>Eukaryota</taxon>
        <taxon>Metazoa</taxon>
        <taxon>Spiralia</taxon>
        <taxon>Lophotrochozoa</taxon>
        <taxon>Mollusca</taxon>
        <taxon>Bivalvia</taxon>
        <taxon>Autobranchia</taxon>
        <taxon>Pteriomorphia</taxon>
        <taxon>Mytilida</taxon>
        <taxon>Mytiloidea</taxon>
        <taxon>Mytilidae</taxon>
        <taxon>Mytilinae</taxon>
        <taxon>Mytilus</taxon>
    </lineage>
</organism>
<accession>A0A8B6E3R3</accession>
<evidence type="ECO:0000313" key="1">
    <source>
        <dbReference type="EMBL" id="VDI27719.1"/>
    </source>
</evidence>
<comment type="caution">
    <text evidence="1">The sequence shown here is derived from an EMBL/GenBank/DDBJ whole genome shotgun (WGS) entry which is preliminary data.</text>
</comment>
<keyword evidence="2" id="KW-1185">Reference proteome</keyword>
<gene>
    <name evidence="1" type="ORF">MGAL_10B078563</name>
</gene>
<dbReference type="Proteomes" id="UP000596742">
    <property type="component" value="Unassembled WGS sequence"/>
</dbReference>
<sequence>MATLTGVLLDVSRSMKINAGGKINEKGGEWARSIFDVIDNLIKHDVSNDNYIFSVGVGANGRRPFFDVIETVKEVQHRYNKMHREKNEYMDMQRKEKLDMEKDREMNLYIKIKEEKSLKSLDTEIQREMSLYMELQREKNLFIWEKTLDVEMKRDNSYYIAWVKKSEQNHEKKKEFLQENETGKLSKH</sequence>
<evidence type="ECO:0000313" key="2">
    <source>
        <dbReference type="Proteomes" id="UP000596742"/>
    </source>
</evidence>
<protein>
    <submittedName>
        <fullName evidence="1">Uncharacterized protein</fullName>
    </submittedName>
</protein>
<name>A0A8B6E3R3_MYTGA</name>